<feature type="compositionally biased region" description="Basic and acidic residues" evidence="2">
    <location>
        <begin position="39"/>
        <end position="52"/>
    </location>
</feature>
<keyword evidence="1" id="KW-0227">DNA damage</keyword>
<comment type="similarity">
    <text evidence="1">Belongs to the FAN1 family.</text>
</comment>
<name>A0AAW2I9X0_9NEOP</name>
<reference evidence="4" key="1">
    <citation type="journal article" date="2024" name="Gigascience">
        <title>Chromosome-level genome of the poultry shaft louse Menopon gallinae provides insight into the host-switching and adaptive evolution of parasitic lice.</title>
        <authorList>
            <person name="Xu Y."/>
            <person name="Ma L."/>
            <person name="Liu S."/>
            <person name="Liang Y."/>
            <person name="Liu Q."/>
            <person name="He Z."/>
            <person name="Tian L."/>
            <person name="Duan Y."/>
            <person name="Cai W."/>
            <person name="Li H."/>
            <person name="Song F."/>
        </authorList>
    </citation>
    <scope>NUCLEOTIDE SEQUENCE</scope>
    <source>
        <strain evidence="4">Cailab_2023a</strain>
    </source>
</reference>
<comment type="function">
    <text evidence="1">Nuclease required for the repair of DNA interstrand cross-links (ICL). Acts as a 5'-3' exonuclease that anchors at a cut end of DNA and cleaves DNA successively at every third nucleotide, allowing to excise an ICL from one strand through flanking incisions.</text>
</comment>
<keyword evidence="1" id="KW-0540">Nuclease</keyword>
<organism evidence="4">
    <name type="scientific">Menopon gallinae</name>
    <name type="common">poultry shaft louse</name>
    <dbReference type="NCBI Taxonomy" id="328185"/>
    <lineage>
        <taxon>Eukaryota</taxon>
        <taxon>Metazoa</taxon>
        <taxon>Ecdysozoa</taxon>
        <taxon>Arthropoda</taxon>
        <taxon>Hexapoda</taxon>
        <taxon>Insecta</taxon>
        <taxon>Pterygota</taxon>
        <taxon>Neoptera</taxon>
        <taxon>Paraneoptera</taxon>
        <taxon>Psocodea</taxon>
        <taxon>Troctomorpha</taxon>
        <taxon>Phthiraptera</taxon>
        <taxon>Amblycera</taxon>
        <taxon>Menoponidae</taxon>
        <taxon>Menopon</taxon>
    </lineage>
</organism>
<protein>
    <recommendedName>
        <fullName evidence="1">Fanconi-associated nuclease</fullName>
        <ecNumber evidence="1">3.1.4.1</ecNumber>
    </recommendedName>
</protein>
<dbReference type="PANTHER" id="PTHR15749">
    <property type="entry name" value="FANCONI-ASSOCIATED NUCLEASE 1"/>
    <property type="match status" value="1"/>
</dbReference>
<keyword evidence="1" id="KW-0539">Nucleus</keyword>
<dbReference type="EMBL" id="JARGDH010000001">
    <property type="protein sequence ID" value="KAL0278897.1"/>
    <property type="molecule type" value="Genomic_DNA"/>
</dbReference>
<dbReference type="AlphaFoldDB" id="A0AAW2I9X0"/>
<dbReference type="PANTHER" id="PTHR15749:SF4">
    <property type="entry name" value="FANCONI-ASSOCIATED NUCLEASE 1"/>
    <property type="match status" value="1"/>
</dbReference>
<evidence type="ECO:0000256" key="2">
    <source>
        <dbReference type="SAM" id="MobiDB-lite"/>
    </source>
</evidence>
<evidence type="ECO:0000313" key="4">
    <source>
        <dbReference type="EMBL" id="KAL0278897.1"/>
    </source>
</evidence>
<comment type="caution">
    <text evidence="4">The sequence shown here is derived from an EMBL/GenBank/DDBJ whole genome shotgun (WGS) entry which is preliminary data.</text>
</comment>
<dbReference type="GO" id="GO:0008409">
    <property type="term" value="F:5'-3' exonuclease activity"/>
    <property type="evidence" value="ECO:0007669"/>
    <property type="project" value="TreeGrafter"/>
</dbReference>
<gene>
    <name evidence="4" type="ORF">PYX00_000578</name>
</gene>
<dbReference type="GO" id="GO:0070336">
    <property type="term" value="F:flap-structured DNA binding"/>
    <property type="evidence" value="ECO:0007669"/>
    <property type="project" value="TreeGrafter"/>
</dbReference>
<feature type="domain" description="Fanconi-associated nuclease 1-like TPR" evidence="3">
    <location>
        <begin position="372"/>
        <end position="508"/>
    </location>
</feature>
<keyword evidence="1" id="KW-0460">Magnesium</keyword>
<dbReference type="EC" id="3.1.4.1" evidence="1"/>
<sequence>MNASNGIDSEDDDIFEVLRIKPVAKLTKQQAIEIKNRVLDMEEKNSRNERKSNTPATKGCKRKFGEGEDQISSSNTARRETAKTVKKVTPVKVGSSPHSCKSSPKQITDYFSPVKSPNKDSGPVVDDEKLSSNLVGGNKQIKVELNLEVEFESPSLPKCEMGSDNKADVKNKDVYSELDGINSVSPKKHSKTRREFSYFYSQSLKRIIHHVLKNELLLEEQTVKKGKIFCKLFMKEEYECFERFFKLDEKACSLFARMLCRKKSWHRVKGDSKRKEDCIDAFVRNSREQRSVMDMWKKNSEKGNVELLKRKIKEMLGTCIRLNRAVQGTFNKLLLLFSLPHDVSEEDNWGSQIRMFKMTLFHTKIPFVFMAQLDIALTKKNFKDFFAIGQKAKKKFQKAIENVGFKERFQELPSFLRRYNAGSVYARILTIYCEKFRSKKSPEEILQILNMLLDQDVFLLGKRGCWCNALVQTYEEMGKTVEAASALLKGLKEYNVSEVDRLTLQLRGRSILNKKKNGIVDIDLRRELTEACWVNITDPLIVEVKAKSLFIKKPGVKTVYVHESVDGRIYSSVEEHVINSYKRNGFTKGIHTEGALIQTIYFLVFFDIIYGCSPPGVFQSPYQERPLDLFSQSFYLNRKEAIDTRLGGDEEVVYRGL</sequence>
<comment type="cofactor">
    <cofactor evidence="1">
        <name>Mg(2+)</name>
        <dbReference type="ChEBI" id="CHEBI:18420"/>
    </cofactor>
    <cofactor evidence="1">
        <name>Mn(2+)</name>
        <dbReference type="ChEBI" id="CHEBI:29035"/>
    </cofactor>
</comment>
<accession>A0AAW2I9X0</accession>
<keyword evidence="1" id="KW-0234">DNA repair</keyword>
<dbReference type="InterPro" id="IPR033315">
    <property type="entry name" value="Fan1-like"/>
</dbReference>
<feature type="compositionally biased region" description="Polar residues" evidence="2">
    <location>
        <begin position="96"/>
        <end position="106"/>
    </location>
</feature>
<dbReference type="GO" id="GO:0017108">
    <property type="term" value="F:5'-flap endonuclease activity"/>
    <property type="evidence" value="ECO:0007669"/>
    <property type="project" value="TreeGrafter"/>
</dbReference>
<comment type="catalytic activity">
    <reaction evidence="1">
        <text>Hydrolytically removes 5'-nucleotides successively from the 3'-hydroxy termini of 3'-hydroxy-terminated oligonucleotides.</text>
        <dbReference type="EC" id="3.1.4.1"/>
    </reaction>
</comment>
<proteinExistence type="inferred from homology"/>
<keyword evidence="1" id="KW-0464">Manganese</keyword>
<evidence type="ECO:0000259" key="3">
    <source>
        <dbReference type="Pfam" id="PF21170"/>
    </source>
</evidence>
<dbReference type="GO" id="GO:0036297">
    <property type="term" value="P:interstrand cross-link repair"/>
    <property type="evidence" value="ECO:0007669"/>
    <property type="project" value="InterPro"/>
</dbReference>
<comment type="subcellular location">
    <subcellularLocation>
        <location evidence="1">Nucleus</location>
    </subcellularLocation>
</comment>
<dbReference type="Pfam" id="PF21170">
    <property type="entry name" value="FAN1_TPR"/>
    <property type="match status" value="1"/>
</dbReference>
<evidence type="ECO:0000256" key="1">
    <source>
        <dbReference type="RuleBase" id="RU365033"/>
    </source>
</evidence>
<keyword evidence="1" id="KW-0479">Metal-binding</keyword>
<dbReference type="InterPro" id="IPR049126">
    <property type="entry name" value="FAN1-like_TPR"/>
</dbReference>
<feature type="region of interest" description="Disordered" evidence="2">
    <location>
        <begin position="39"/>
        <end position="126"/>
    </location>
</feature>
<dbReference type="GO" id="GO:0005634">
    <property type="term" value="C:nucleus"/>
    <property type="evidence" value="ECO:0007669"/>
    <property type="project" value="UniProtKB-SubCell"/>
</dbReference>
<dbReference type="GO" id="GO:0004528">
    <property type="term" value="F:phosphodiesterase I activity"/>
    <property type="evidence" value="ECO:0007669"/>
    <property type="project" value="UniProtKB-EC"/>
</dbReference>
<keyword evidence="1" id="KW-0378">Hydrolase</keyword>
<dbReference type="GO" id="GO:0046872">
    <property type="term" value="F:metal ion binding"/>
    <property type="evidence" value="ECO:0007669"/>
    <property type="project" value="UniProtKB-KW"/>
</dbReference>